<evidence type="ECO:0000256" key="2">
    <source>
        <dbReference type="ARBA" id="ARBA00005891"/>
    </source>
</evidence>
<keyword evidence="5 7" id="KW-0496">Mitochondrion</keyword>
<evidence type="ECO:0000256" key="4">
    <source>
        <dbReference type="ARBA" id="ARBA00022679"/>
    </source>
</evidence>
<dbReference type="InterPro" id="IPR003788">
    <property type="entry name" value="NDUFAF7"/>
</dbReference>
<dbReference type="GO" id="GO:0032259">
    <property type="term" value="P:methylation"/>
    <property type="evidence" value="ECO:0007669"/>
    <property type="project" value="UniProtKB-KW"/>
</dbReference>
<dbReference type="GO" id="GO:0032981">
    <property type="term" value="P:mitochondrial respiratory chain complex I assembly"/>
    <property type="evidence" value="ECO:0007669"/>
    <property type="project" value="TreeGrafter"/>
</dbReference>
<protein>
    <recommendedName>
        <fullName evidence="7">Protein arginine methyltransferase NDUFAF7</fullName>
        <ecNumber evidence="7">2.1.1.320</ecNumber>
    </recommendedName>
</protein>
<gene>
    <name evidence="8" type="ORF">OSB1V03_LOCUS2532</name>
</gene>
<dbReference type="Proteomes" id="UP000759131">
    <property type="component" value="Unassembled WGS sequence"/>
</dbReference>
<proteinExistence type="inferred from homology"/>
<dbReference type="Pfam" id="PF02636">
    <property type="entry name" value="Methyltransf_28"/>
    <property type="match status" value="1"/>
</dbReference>
<evidence type="ECO:0000256" key="6">
    <source>
        <dbReference type="ARBA" id="ARBA00048612"/>
    </source>
</evidence>
<name>A0A7R9KFM3_9ACAR</name>
<dbReference type="PANTHER" id="PTHR12049:SF7">
    <property type="entry name" value="PROTEIN ARGININE METHYLTRANSFERASE NDUFAF7, MITOCHONDRIAL"/>
    <property type="match status" value="1"/>
</dbReference>
<sequence length="448" mass="50154">MNAIFASVRAIGSASSAFRLLTTNGYKCVPILAANRSPVVDFLRRIHHKTDNVSTDAKQKELSLRREMVRQITATGPLTVADYMRMVLTHPISGFYMNADVFGSKGHFTTSPEISQIFGELIAVWLLNEWQRYGCPKPLRVVELGPGRGTLAADVGRVLSQFSHSKDVTSLHLIEISPHLTQIQEQNICGTVSLIEQNDSSNGLFRHSALTKTGLPITWYRSLDQIGSKPGFTAYIAHEFLDALPVHKFVKSPSGQWREVLIDCDKSGELRYIIANNQTPASKLFIDPSVQSDNLEVCPQSALVMDQVIARFSRKNPGCFLVCDYGHDDQKANRDTFRAFKEHEMWDPLREPGTADLTADVDFGYLKRHIKEKATVFGTVTQEHFLKSLGIELRLSQLLAQASDDQRKELQSGVDMLMKDMGERYKFLAVFPPNYSQTFADIPPAGFV</sequence>
<dbReference type="EC" id="2.1.1.320" evidence="7"/>
<keyword evidence="4 7" id="KW-0808">Transferase</keyword>
<reference evidence="8" key="1">
    <citation type="submission" date="2020-11" db="EMBL/GenBank/DDBJ databases">
        <authorList>
            <person name="Tran Van P."/>
        </authorList>
    </citation>
    <scope>NUCLEOTIDE SEQUENCE</scope>
</reference>
<evidence type="ECO:0000256" key="7">
    <source>
        <dbReference type="RuleBase" id="RU364114"/>
    </source>
</evidence>
<evidence type="ECO:0000256" key="5">
    <source>
        <dbReference type="ARBA" id="ARBA00023128"/>
    </source>
</evidence>
<dbReference type="PANTHER" id="PTHR12049">
    <property type="entry name" value="PROTEIN ARGININE METHYLTRANSFERASE NDUFAF7, MITOCHONDRIAL"/>
    <property type="match status" value="1"/>
</dbReference>
<dbReference type="GO" id="GO:0005739">
    <property type="term" value="C:mitochondrion"/>
    <property type="evidence" value="ECO:0007669"/>
    <property type="project" value="UniProtKB-SubCell"/>
</dbReference>
<evidence type="ECO:0000313" key="8">
    <source>
        <dbReference type="EMBL" id="CAD7622063.1"/>
    </source>
</evidence>
<dbReference type="SUPFAM" id="SSF53335">
    <property type="entry name" value="S-adenosyl-L-methionine-dependent methyltransferases"/>
    <property type="match status" value="1"/>
</dbReference>
<dbReference type="GO" id="GO:0035243">
    <property type="term" value="F:protein-arginine omega-N symmetric methyltransferase activity"/>
    <property type="evidence" value="ECO:0007669"/>
    <property type="project" value="UniProtKB-EC"/>
</dbReference>
<comment type="subcellular location">
    <subcellularLocation>
        <location evidence="1 7">Mitochondrion</location>
    </subcellularLocation>
</comment>
<dbReference type="InterPro" id="IPR029063">
    <property type="entry name" value="SAM-dependent_MTases_sf"/>
</dbReference>
<accession>A0A7R9KFM3</accession>
<comment type="catalytic activity">
    <reaction evidence="6 7">
        <text>L-arginyl-[protein] + 2 S-adenosyl-L-methionine = N(omega),N(omega)'-dimethyl-L-arginyl-[protein] + 2 S-adenosyl-L-homocysteine + 2 H(+)</text>
        <dbReference type="Rhea" id="RHEA:48108"/>
        <dbReference type="Rhea" id="RHEA-COMP:10532"/>
        <dbReference type="Rhea" id="RHEA-COMP:11992"/>
        <dbReference type="ChEBI" id="CHEBI:15378"/>
        <dbReference type="ChEBI" id="CHEBI:29965"/>
        <dbReference type="ChEBI" id="CHEBI:57856"/>
        <dbReference type="ChEBI" id="CHEBI:59789"/>
        <dbReference type="ChEBI" id="CHEBI:88221"/>
        <dbReference type="EC" id="2.1.1.320"/>
    </reaction>
</comment>
<dbReference type="EMBL" id="CAJPIZ010000906">
    <property type="protein sequence ID" value="CAG2102493.1"/>
    <property type="molecule type" value="Genomic_DNA"/>
</dbReference>
<evidence type="ECO:0000256" key="3">
    <source>
        <dbReference type="ARBA" id="ARBA00022603"/>
    </source>
</evidence>
<dbReference type="InterPro" id="IPR038375">
    <property type="entry name" value="NDUFAF7_sf"/>
</dbReference>
<dbReference type="EMBL" id="OC855481">
    <property type="protein sequence ID" value="CAD7622063.1"/>
    <property type="molecule type" value="Genomic_DNA"/>
</dbReference>
<keyword evidence="9" id="KW-1185">Reference proteome</keyword>
<comment type="function">
    <text evidence="7">Arginine methyltransferase involved in the assembly or stability of mitochondrial NADH:ubiquinone oxidoreductase complex (complex I).</text>
</comment>
<dbReference type="Gene3D" id="3.40.50.12710">
    <property type="match status" value="1"/>
</dbReference>
<comment type="similarity">
    <text evidence="2 7">Belongs to the NDUFAF7 family.</text>
</comment>
<evidence type="ECO:0000256" key="1">
    <source>
        <dbReference type="ARBA" id="ARBA00004173"/>
    </source>
</evidence>
<keyword evidence="3 7" id="KW-0489">Methyltransferase</keyword>
<dbReference type="AlphaFoldDB" id="A0A7R9KFM3"/>
<evidence type="ECO:0000313" key="9">
    <source>
        <dbReference type="Proteomes" id="UP000759131"/>
    </source>
</evidence>
<organism evidence="8">
    <name type="scientific">Medioppia subpectinata</name>
    <dbReference type="NCBI Taxonomy" id="1979941"/>
    <lineage>
        <taxon>Eukaryota</taxon>
        <taxon>Metazoa</taxon>
        <taxon>Ecdysozoa</taxon>
        <taxon>Arthropoda</taxon>
        <taxon>Chelicerata</taxon>
        <taxon>Arachnida</taxon>
        <taxon>Acari</taxon>
        <taxon>Acariformes</taxon>
        <taxon>Sarcoptiformes</taxon>
        <taxon>Oribatida</taxon>
        <taxon>Brachypylina</taxon>
        <taxon>Oppioidea</taxon>
        <taxon>Oppiidae</taxon>
        <taxon>Medioppia</taxon>
    </lineage>
</organism>
<dbReference type="OrthoDB" id="438553at2759"/>